<evidence type="ECO:0000259" key="2">
    <source>
        <dbReference type="Pfam" id="PF01636"/>
    </source>
</evidence>
<dbReference type="OrthoDB" id="10003767at2759"/>
<accession>A0A2T2P253</accession>
<gene>
    <name evidence="3" type="ORF">BS50DRAFT_583392</name>
</gene>
<dbReference type="PANTHER" id="PTHR21310:SF51">
    <property type="entry name" value="AMINOGLYCOSIDE PHOSPHOTRANSFERASE DOMAIN-CONTAINING PROTEIN"/>
    <property type="match status" value="1"/>
</dbReference>
<sequence>MFSESLMALAVAGAGTATVDTATRARLATSRPASASSNVTRFRNPSTSTIVYPKTDANDKTLKPRKVPSRVFNAAKGVFASKLRRGPNNRPHVGESDQELLVRSFLEEDKRIVTANRQDTLAQSPQCHGTKELSYRFAEVNTRQPPPNPASQVIDSGDQDIDGESNWELHQSEEQSPLDHPLERRNWIYVKMISNSDIKSLFHYILTEQLGLYLVGFAVISRVEGSFHHVRIVRVKIRGVGPHQDYVIKIPAHAANWQKEDGYMLRNEAELMRYIRRHTTVPVPEVIAYDATEFNRIRAPYIIMKKLPGRSAYEFLHGLSQDVDMEFNSDTESASDIAERKRINFIKSLAATMAQLDKLKFDKIGIPDFTQASRDAEFKMGPCYRWHSMAAFKEMKPFGPFSSAEEFFRKGLDEVWDIETLLTQVEPSSANRAKCASIRKIYEIILSTSPFTSEKFDEGSKVGHKESFGLRHDDLDAQNVLVDRGGNVVGIIDWDGCMAMPRCLGPTSMPKFLRRDWIADSQIDRTPVPLYKLENYCDIYAQTMAEHADARFTRKSPIHQGLLAALHEDEEPHEIIGKILMELNGPLRRVGDLKEIYVRLGEGDDEFEAYLEENIPRLLEP</sequence>
<dbReference type="InterPro" id="IPR002575">
    <property type="entry name" value="Aminoglycoside_PTrfase"/>
</dbReference>
<organism evidence="3 4">
    <name type="scientific">Corynespora cassiicola Philippines</name>
    <dbReference type="NCBI Taxonomy" id="1448308"/>
    <lineage>
        <taxon>Eukaryota</taxon>
        <taxon>Fungi</taxon>
        <taxon>Dikarya</taxon>
        <taxon>Ascomycota</taxon>
        <taxon>Pezizomycotina</taxon>
        <taxon>Dothideomycetes</taxon>
        <taxon>Pleosporomycetidae</taxon>
        <taxon>Pleosporales</taxon>
        <taxon>Corynesporascaceae</taxon>
        <taxon>Corynespora</taxon>
    </lineage>
</organism>
<dbReference type="Pfam" id="PF01636">
    <property type="entry name" value="APH"/>
    <property type="match status" value="2"/>
</dbReference>
<evidence type="ECO:0000256" key="1">
    <source>
        <dbReference type="SAM" id="MobiDB-lite"/>
    </source>
</evidence>
<protein>
    <recommendedName>
        <fullName evidence="2">Aminoglycoside phosphotransferase domain-containing protein</fullName>
    </recommendedName>
</protein>
<reference evidence="3 4" key="1">
    <citation type="journal article" date="2018" name="Front. Microbiol.">
        <title>Genome-Wide Analysis of Corynespora cassiicola Leaf Fall Disease Putative Effectors.</title>
        <authorList>
            <person name="Lopez D."/>
            <person name="Ribeiro S."/>
            <person name="Label P."/>
            <person name="Fumanal B."/>
            <person name="Venisse J.S."/>
            <person name="Kohler A."/>
            <person name="de Oliveira R.R."/>
            <person name="Labutti K."/>
            <person name="Lipzen A."/>
            <person name="Lail K."/>
            <person name="Bauer D."/>
            <person name="Ohm R.A."/>
            <person name="Barry K.W."/>
            <person name="Spatafora J."/>
            <person name="Grigoriev I.V."/>
            <person name="Martin F.M."/>
            <person name="Pujade-Renaud V."/>
        </authorList>
    </citation>
    <scope>NUCLEOTIDE SEQUENCE [LARGE SCALE GENOMIC DNA]</scope>
    <source>
        <strain evidence="3 4">Philippines</strain>
    </source>
</reference>
<dbReference type="InterPro" id="IPR051678">
    <property type="entry name" value="AGP_Transferase"/>
</dbReference>
<proteinExistence type="predicted"/>
<evidence type="ECO:0000313" key="4">
    <source>
        <dbReference type="Proteomes" id="UP000240883"/>
    </source>
</evidence>
<feature type="domain" description="Aminoglycoside phosphotransferase" evidence="2">
    <location>
        <begin position="467"/>
        <end position="502"/>
    </location>
</feature>
<dbReference type="PANTHER" id="PTHR21310">
    <property type="entry name" value="AMINOGLYCOSIDE PHOSPHOTRANSFERASE-RELATED-RELATED"/>
    <property type="match status" value="1"/>
</dbReference>
<dbReference type="EMBL" id="KZ678130">
    <property type="protein sequence ID" value="PSN71751.1"/>
    <property type="molecule type" value="Genomic_DNA"/>
</dbReference>
<name>A0A2T2P253_CORCC</name>
<feature type="region of interest" description="Disordered" evidence="1">
    <location>
        <begin position="141"/>
        <end position="164"/>
    </location>
</feature>
<keyword evidence="4" id="KW-1185">Reference proteome</keyword>
<dbReference type="Gene3D" id="3.30.200.20">
    <property type="entry name" value="Phosphorylase Kinase, domain 1"/>
    <property type="match status" value="1"/>
</dbReference>
<dbReference type="Gene3D" id="3.90.1200.10">
    <property type="match status" value="1"/>
</dbReference>
<dbReference type="InterPro" id="IPR011009">
    <property type="entry name" value="Kinase-like_dom_sf"/>
</dbReference>
<dbReference type="Proteomes" id="UP000240883">
    <property type="component" value="Unassembled WGS sequence"/>
</dbReference>
<dbReference type="AlphaFoldDB" id="A0A2T2P253"/>
<evidence type="ECO:0000313" key="3">
    <source>
        <dbReference type="EMBL" id="PSN71751.1"/>
    </source>
</evidence>
<feature type="domain" description="Aminoglycoside phosphotransferase" evidence="2">
    <location>
        <begin position="238"/>
        <end position="317"/>
    </location>
</feature>
<dbReference type="SUPFAM" id="SSF56112">
    <property type="entry name" value="Protein kinase-like (PK-like)"/>
    <property type="match status" value="1"/>
</dbReference>